<evidence type="ECO:0000256" key="5">
    <source>
        <dbReference type="ARBA" id="ARBA00020264"/>
    </source>
</evidence>
<keyword evidence="6" id="KW-0963">Cytoplasm</keyword>
<dbReference type="OrthoDB" id="166907at2759"/>
<dbReference type="STRING" id="1073089.A0A1L9RU19"/>
<dbReference type="PANTHER" id="PTHR15641">
    <property type="entry name" value="ELONGATOR COMPLEX PROTEIN 5"/>
    <property type="match status" value="1"/>
</dbReference>
<feature type="compositionally biased region" description="Acidic residues" evidence="9">
    <location>
        <begin position="281"/>
        <end position="293"/>
    </location>
</feature>
<evidence type="ECO:0000256" key="4">
    <source>
        <dbReference type="ARBA" id="ARBA00009567"/>
    </source>
</evidence>
<organism evidence="10 11">
    <name type="scientific">Aspergillus wentii DTO 134E9</name>
    <dbReference type="NCBI Taxonomy" id="1073089"/>
    <lineage>
        <taxon>Eukaryota</taxon>
        <taxon>Fungi</taxon>
        <taxon>Dikarya</taxon>
        <taxon>Ascomycota</taxon>
        <taxon>Pezizomycotina</taxon>
        <taxon>Eurotiomycetes</taxon>
        <taxon>Eurotiomycetidae</taxon>
        <taxon>Eurotiales</taxon>
        <taxon>Aspergillaceae</taxon>
        <taxon>Aspergillus</taxon>
        <taxon>Aspergillus subgen. Cremei</taxon>
    </lineage>
</organism>
<dbReference type="GO" id="GO:0005634">
    <property type="term" value="C:nucleus"/>
    <property type="evidence" value="ECO:0007669"/>
    <property type="project" value="UniProtKB-SubCell"/>
</dbReference>
<evidence type="ECO:0000256" key="9">
    <source>
        <dbReference type="SAM" id="MobiDB-lite"/>
    </source>
</evidence>
<name>A0A1L9RU19_ASPWE</name>
<reference evidence="11" key="1">
    <citation type="journal article" date="2017" name="Genome Biol.">
        <title>Comparative genomics reveals high biological diversity and specific adaptations in the industrially and medically important fungal genus Aspergillus.</title>
        <authorList>
            <person name="de Vries R.P."/>
            <person name="Riley R."/>
            <person name="Wiebenga A."/>
            <person name="Aguilar-Osorio G."/>
            <person name="Amillis S."/>
            <person name="Uchima C.A."/>
            <person name="Anderluh G."/>
            <person name="Asadollahi M."/>
            <person name="Askin M."/>
            <person name="Barry K."/>
            <person name="Battaglia E."/>
            <person name="Bayram O."/>
            <person name="Benocci T."/>
            <person name="Braus-Stromeyer S.A."/>
            <person name="Caldana C."/>
            <person name="Canovas D."/>
            <person name="Cerqueira G.C."/>
            <person name="Chen F."/>
            <person name="Chen W."/>
            <person name="Choi C."/>
            <person name="Clum A."/>
            <person name="Dos Santos R.A."/>
            <person name="Damasio A.R."/>
            <person name="Diallinas G."/>
            <person name="Emri T."/>
            <person name="Fekete E."/>
            <person name="Flipphi M."/>
            <person name="Freyberg S."/>
            <person name="Gallo A."/>
            <person name="Gournas C."/>
            <person name="Habgood R."/>
            <person name="Hainaut M."/>
            <person name="Harispe M.L."/>
            <person name="Henrissat B."/>
            <person name="Hilden K.S."/>
            <person name="Hope R."/>
            <person name="Hossain A."/>
            <person name="Karabika E."/>
            <person name="Karaffa L."/>
            <person name="Karanyi Z."/>
            <person name="Krasevec N."/>
            <person name="Kuo A."/>
            <person name="Kusch H."/>
            <person name="LaButti K."/>
            <person name="Lagendijk E.L."/>
            <person name="Lapidus A."/>
            <person name="Levasseur A."/>
            <person name="Lindquist E."/>
            <person name="Lipzen A."/>
            <person name="Logrieco A.F."/>
            <person name="MacCabe A."/>
            <person name="Maekelae M.R."/>
            <person name="Malavazi I."/>
            <person name="Melin P."/>
            <person name="Meyer V."/>
            <person name="Mielnichuk N."/>
            <person name="Miskei M."/>
            <person name="Molnar A.P."/>
            <person name="Mule G."/>
            <person name="Ngan C.Y."/>
            <person name="Orejas M."/>
            <person name="Orosz E."/>
            <person name="Ouedraogo J.P."/>
            <person name="Overkamp K.M."/>
            <person name="Park H.-S."/>
            <person name="Perrone G."/>
            <person name="Piumi F."/>
            <person name="Punt P.J."/>
            <person name="Ram A.F."/>
            <person name="Ramon A."/>
            <person name="Rauscher S."/>
            <person name="Record E."/>
            <person name="Riano-Pachon D.M."/>
            <person name="Robert V."/>
            <person name="Roehrig J."/>
            <person name="Ruller R."/>
            <person name="Salamov A."/>
            <person name="Salih N.S."/>
            <person name="Samson R.A."/>
            <person name="Sandor E."/>
            <person name="Sanguinetti M."/>
            <person name="Schuetze T."/>
            <person name="Sepcic K."/>
            <person name="Shelest E."/>
            <person name="Sherlock G."/>
            <person name="Sophianopoulou V."/>
            <person name="Squina F.M."/>
            <person name="Sun H."/>
            <person name="Susca A."/>
            <person name="Todd R.B."/>
            <person name="Tsang A."/>
            <person name="Unkles S.E."/>
            <person name="van de Wiele N."/>
            <person name="van Rossen-Uffink D."/>
            <person name="Oliveira J.V."/>
            <person name="Vesth T.C."/>
            <person name="Visser J."/>
            <person name="Yu J.-H."/>
            <person name="Zhou M."/>
            <person name="Andersen M.R."/>
            <person name="Archer D.B."/>
            <person name="Baker S.E."/>
            <person name="Benoit I."/>
            <person name="Brakhage A.A."/>
            <person name="Braus G.H."/>
            <person name="Fischer R."/>
            <person name="Frisvad J.C."/>
            <person name="Goldman G.H."/>
            <person name="Houbraken J."/>
            <person name="Oakley B."/>
            <person name="Pocsi I."/>
            <person name="Scazzocchio C."/>
            <person name="Seiboth B."/>
            <person name="vanKuyk P.A."/>
            <person name="Wortman J."/>
            <person name="Dyer P.S."/>
            <person name="Grigoriev I.V."/>
        </authorList>
    </citation>
    <scope>NUCLEOTIDE SEQUENCE [LARGE SCALE GENOMIC DNA]</scope>
    <source>
        <strain evidence="11">DTO 134E9</strain>
    </source>
</reference>
<evidence type="ECO:0000256" key="2">
    <source>
        <dbReference type="ARBA" id="ARBA00004496"/>
    </source>
</evidence>
<dbReference type="Pfam" id="PF10483">
    <property type="entry name" value="Elong_Iki1"/>
    <property type="match status" value="1"/>
</dbReference>
<dbReference type="InterPro" id="IPR019519">
    <property type="entry name" value="Elp5"/>
</dbReference>
<dbReference type="GO" id="GO:0002098">
    <property type="term" value="P:tRNA wobble uridine modification"/>
    <property type="evidence" value="ECO:0007669"/>
    <property type="project" value="InterPro"/>
</dbReference>
<dbReference type="GO" id="GO:0000049">
    <property type="term" value="F:tRNA binding"/>
    <property type="evidence" value="ECO:0007669"/>
    <property type="project" value="TreeGrafter"/>
</dbReference>
<dbReference type="RefSeq" id="XP_040692091.1">
    <property type="nucleotide sequence ID" value="XM_040832601.1"/>
</dbReference>
<evidence type="ECO:0000256" key="7">
    <source>
        <dbReference type="ARBA" id="ARBA00022694"/>
    </source>
</evidence>
<feature type="compositionally biased region" description="Basic and acidic residues" evidence="9">
    <location>
        <begin position="298"/>
        <end position="309"/>
    </location>
</feature>
<comment type="subcellular location">
    <subcellularLocation>
        <location evidence="2">Cytoplasm</location>
    </subcellularLocation>
    <subcellularLocation>
        <location evidence="1">Nucleus</location>
    </subcellularLocation>
</comment>
<dbReference type="CDD" id="cd19496">
    <property type="entry name" value="Elp5"/>
    <property type="match status" value="1"/>
</dbReference>
<feature type="region of interest" description="Disordered" evidence="9">
    <location>
        <begin position="274"/>
        <end position="346"/>
    </location>
</feature>
<dbReference type="AlphaFoldDB" id="A0A1L9RU19"/>
<gene>
    <name evidence="10" type="ORF">ASPWEDRAFT_24350</name>
</gene>
<evidence type="ECO:0000256" key="1">
    <source>
        <dbReference type="ARBA" id="ARBA00004123"/>
    </source>
</evidence>
<proteinExistence type="inferred from homology"/>
<evidence type="ECO:0000313" key="11">
    <source>
        <dbReference type="Proteomes" id="UP000184383"/>
    </source>
</evidence>
<dbReference type="InterPro" id="IPR027417">
    <property type="entry name" value="P-loop_NTPase"/>
</dbReference>
<keyword evidence="7" id="KW-0819">tRNA processing</keyword>
<comment type="pathway">
    <text evidence="3">tRNA modification; 5-methoxycarbonylmethyl-2-thiouridine-tRNA biosynthesis.</text>
</comment>
<evidence type="ECO:0000256" key="3">
    <source>
        <dbReference type="ARBA" id="ARBA00005043"/>
    </source>
</evidence>
<evidence type="ECO:0000256" key="6">
    <source>
        <dbReference type="ARBA" id="ARBA00022490"/>
    </source>
</evidence>
<dbReference type="Proteomes" id="UP000184383">
    <property type="component" value="Unassembled WGS sequence"/>
</dbReference>
<evidence type="ECO:0000313" key="10">
    <source>
        <dbReference type="EMBL" id="OJJ38415.1"/>
    </source>
</evidence>
<protein>
    <recommendedName>
        <fullName evidence="5">Elongator complex protein 5</fullName>
    </recommendedName>
</protein>
<keyword evidence="8" id="KW-0539">Nucleus</keyword>
<dbReference type="UniPathway" id="UPA00988"/>
<feature type="compositionally biased region" description="Acidic residues" evidence="9">
    <location>
        <begin position="333"/>
        <end position="346"/>
    </location>
</feature>
<dbReference type="EMBL" id="KV878210">
    <property type="protein sequence ID" value="OJJ38415.1"/>
    <property type="molecule type" value="Genomic_DNA"/>
</dbReference>
<sequence length="346" mass="38672">MAPTNLSHRQTHNLLLISKLLSLRDTASPLTLLLDSLEQPATPLVKEYLRRAKLSKAHVTFVAFETLKRPEGVDIFVSARRKSPLDIAKEVGAGYQAVSNNPSRRRVVIIDSINPLLGSKNIDPNFHLPTFLSSFLVPASPSAPKVDSSLVVTYHQDVPSFPSQQPYTPSYFSLLTYLATTIITLHSFSHILAQKAARDRSLAAPVFGLEEEQDGVILGRLDSVGNQAAEGIALEMEHRRKSGRGVLEWYFLPPAWKYPPQQMKEIVTLLDDHPLYRPPEEPDTGAGDEEPESTFELRLTDRQRRDREGVVLPYFDAQKGDGPGEGGRILYDMGEEDDFDEEEDEI</sequence>
<dbReference type="GO" id="GO:0033588">
    <property type="term" value="C:elongator holoenzyme complex"/>
    <property type="evidence" value="ECO:0007669"/>
    <property type="project" value="InterPro"/>
</dbReference>
<dbReference type="GO" id="GO:0005829">
    <property type="term" value="C:cytosol"/>
    <property type="evidence" value="ECO:0007669"/>
    <property type="project" value="TreeGrafter"/>
</dbReference>
<dbReference type="GeneID" id="63748449"/>
<keyword evidence="11" id="KW-1185">Reference proteome</keyword>
<evidence type="ECO:0000256" key="8">
    <source>
        <dbReference type="ARBA" id="ARBA00023242"/>
    </source>
</evidence>
<dbReference type="PANTHER" id="PTHR15641:SF1">
    <property type="entry name" value="ELONGATOR COMPLEX PROTEIN 5"/>
    <property type="match status" value="1"/>
</dbReference>
<dbReference type="VEuPathDB" id="FungiDB:ASPWEDRAFT_24350"/>
<dbReference type="Gene3D" id="3.40.50.300">
    <property type="entry name" value="P-loop containing nucleotide triphosphate hydrolases"/>
    <property type="match status" value="1"/>
</dbReference>
<comment type="similarity">
    <text evidence="4">Belongs to the ELP5 family.</text>
</comment>
<accession>A0A1L9RU19</accession>